<dbReference type="FunFam" id="1.10.238.10:FF:000079">
    <property type="entry name" value="Calcium and integrin-binding family member 2"/>
    <property type="match status" value="1"/>
</dbReference>
<feature type="domain" description="EF-hand" evidence="5">
    <location>
        <begin position="102"/>
        <end position="137"/>
    </location>
</feature>
<dbReference type="AlphaFoldDB" id="A0ABD0SKI6"/>
<comment type="caution">
    <text evidence="6">The sequence shown here is derived from an EMBL/GenBank/DDBJ whole genome shotgun (WGS) entry which is preliminary data.</text>
</comment>
<keyword evidence="4" id="KW-0460">Magnesium</keyword>
<dbReference type="PROSITE" id="PS50222">
    <property type="entry name" value="EF_HAND_2"/>
    <property type="match status" value="1"/>
</dbReference>
<dbReference type="GO" id="GO:0046872">
    <property type="term" value="F:metal ion binding"/>
    <property type="evidence" value="ECO:0007669"/>
    <property type="project" value="UniProtKB-KW"/>
</dbReference>
<keyword evidence="2" id="KW-0677">Repeat</keyword>
<dbReference type="InterPro" id="IPR018247">
    <property type="entry name" value="EF_Hand_1_Ca_BS"/>
</dbReference>
<keyword evidence="1" id="KW-0479">Metal-binding</keyword>
<reference evidence="6 7" key="1">
    <citation type="submission" date="2024-06" db="EMBL/GenBank/DDBJ databases">
        <title>A chromosome-level genome assembly of beet webworm, Loxostege sticticalis.</title>
        <authorList>
            <person name="Zhang Y."/>
        </authorList>
    </citation>
    <scope>NUCLEOTIDE SEQUENCE [LARGE SCALE GENOMIC DNA]</scope>
    <source>
        <strain evidence="6">AQ028</strain>
        <tissue evidence="6">Male pupae</tissue>
    </source>
</reference>
<dbReference type="SUPFAM" id="SSF47473">
    <property type="entry name" value="EF-hand"/>
    <property type="match status" value="1"/>
</dbReference>
<gene>
    <name evidence="6" type="ORF">ABMA28_006252</name>
</gene>
<dbReference type="EMBL" id="JBEDNZ010000019">
    <property type="protein sequence ID" value="KAL0820355.1"/>
    <property type="molecule type" value="Genomic_DNA"/>
</dbReference>
<evidence type="ECO:0000313" key="6">
    <source>
        <dbReference type="EMBL" id="KAL0820355.1"/>
    </source>
</evidence>
<protein>
    <recommendedName>
        <fullName evidence="5">EF-hand domain-containing protein</fullName>
    </recommendedName>
</protein>
<proteinExistence type="predicted"/>
<dbReference type="Gene3D" id="1.10.238.10">
    <property type="entry name" value="EF-hand"/>
    <property type="match status" value="2"/>
</dbReference>
<dbReference type="InterPro" id="IPR011992">
    <property type="entry name" value="EF-hand-dom_pair"/>
</dbReference>
<evidence type="ECO:0000313" key="7">
    <source>
        <dbReference type="Proteomes" id="UP001549921"/>
    </source>
</evidence>
<evidence type="ECO:0000256" key="4">
    <source>
        <dbReference type="ARBA" id="ARBA00022842"/>
    </source>
</evidence>
<keyword evidence="3" id="KW-0106">Calcium</keyword>
<evidence type="ECO:0000256" key="2">
    <source>
        <dbReference type="ARBA" id="ARBA00022737"/>
    </source>
</evidence>
<name>A0ABD0SKI6_LOXSC</name>
<accession>A0ABD0SKI6</accession>
<dbReference type="Proteomes" id="UP001549921">
    <property type="component" value="Unassembled WGS sequence"/>
</dbReference>
<dbReference type="InterPro" id="IPR002048">
    <property type="entry name" value="EF_hand_dom"/>
</dbReference>
<organism evidence="6 7">
    <name type="scientific">Loxostege sticticalis</name>
    <name type="common">Beet webworm moth</name>
    <dbReference type="NCBI Taxonomy" id="481309"/>
    <lineage>
        <taxon>Eukaryota</taxon>
        <taxon>Metazoa</taxon>
        <taxon>Ecdysozoa</taxon>
        <taxon>Arthropoda</taxon>
        <taxon>Hexapoda</taxon>
        <taxon>Insecta</taxon>
        <taxon>Pterygota</taxon>
        <taxon>Neoptera</taxon>
        <taxon>Endopterygota</taxon>
        <taxon>Lepidoptera</taxon>
        <taxon>Glossata</taxon>
        <taxon>Ditrysia</taxon>
        <taxon>Pyraloidea</taxon>
        <taxon>Crambidae</taxon>
        <taxon>Pyraustinae</taxon>
        <taxon>Loxostege</taxon>
    </lineage>
</organism>
<evidence type="ECO:0000256" key="3">
    <source>
        <dbReference type="ARBA" id="ARBA00022837"/>
    </source>
</evidence>
<evidence type="ECO:0000256" key="1">
    <source>
        <dbReference type="ARBA" id="ARBA00022723"/>
    </source>
</evidence>
<dbReference type="InterPro" id="IPR051433">
    <property type="entry name" value="CIBP"/>
</dbReference>
<evidence type="ECO:0000259" key="5">
    <source>
        <dbReference type="PROSITE" id="PS50222"/>
    </source>
</evidence>
<sequence>MGSSQSYPGLTEDLLEDYTNLTYLKKGEILHLMKKFNSIDPVKLEADYHHRFSKEDITNKFGVFKNNPFSDRIFRVFSSKQDDCFSFEDLLDVCSVMSADCPLDVKATWAFRIFDLDEDNQISARDVCEIMDRLTLPDPATGDRCIHECDKEKIAKIILEEINMDESRSIGLTEFKYMMSRITEFETSFYFRL</sequence>
<dbReference type="PROSITE" id="PS00018">
    <property type="entry name" value="EF_HAND_1"/>
    <property type="match status" value="1"/>
</dbReference>
<dbReference type="PANTHER" id="PTHR45791">
    <property type="entry name" value="CALCIUM AND INTEGRIN BINDING FAMILY MEMBER 2"/>
    <property type="match status" value="1"/>
</dbReference>
<dbReference type="PANTHER" id="PTHR45791:SF9">
    <property type="entry name" value="FREQUENIN-1-LIKE PROTEIN"/>
    <property type="match status" value="1"/>
</dbReference>